<dbReference type="Pfam" id="PF00300">
    <property type="entry name" value="His_Phos_1"/>
    <property type="match status" value="1"/>
</dbReference>
<name>A0A8H7DBN6_9AGAR</name>
<dbReference type="InterPro" id="IPR013078">
    <property type="entry name" value="His_Pase_superF_clade-1"/>
</dbReference>
<dbReference type="InterPro" id="IPR029033">
    <property type="entry name" value="His_PPase_superfam"/>
</dbReference>
<dbReference type="PANTHER" id="PTHR48100">
    <property type="entry name" value="BROAD-SPECIFICITY PHOSPHATASE YOR283W-RELATED"/>
    <property type="match status" value="1"/>
</dbReference>
<dbReference type="CDD" id="cd07067">
    <property type="entry name" value="HP_PGM_like"/>
    <property type="match status" value="1"/>
</dbReference>
<organism evidence="1 2">
    <name type="scientific">Mycena venus</name>
    <dbReference type="NCBI Taxonomy" id="2733690"/>
    <lineage>
        <taxon>Eukaryota</taxon>
        <taxon>Fungi</taxon>
        <taxon>Dikarya</taxon>
        <taxon>Basidiomycota</taxon>
        <taxon>Agaricomycotina</taxon>
        <taxon>Agaricomycetes</taxon>
        <taxon>Agaricomycetidae</taxon>
        <taxon>Agaricales</taxon>
        <taxon>Marasmiineae</taxon>
        <taxon>Mycenaceae</taxon>
        <taxon>Mycena</taxon>
    </lineage>
</organism>
<dbReference type="SUPFAM" id="SSF53254">
    <property type="entry name" value="Phosphoglycerate mutase-like"/>
    <property type="match status" value="1"/>
</dbReference>
<accession>A0A8H7DBN6</accession>
<dbReference type="Proteomes" id="UP000620124">
    <property type="component" value="Unassembled WGS sequence"/>
</dbReference>
<dbReference type="GO" id="GO:0005737">
    <property type="term" value="C:cytoplasm"/>
    <property type="evidence" value="ECO:0007669"/>
    <property type="project" value="TreeGrafter"/>
</dbReference>
<gene>
    <name evidence="1" type="ORF">MVEN_00449400</name>
</gene>
<dbReference type="Gene3D" id="3.40.50.1240">
    <property type="entry name" value="Phosphoglycerate mutase-like"/>
    <property type="match status" value="1"/>
</dbReference>
<dbReference type="SMART" id="SM00855">
    <property type="entry name" value="PGAM"/>
    <property type="match status" value="1"/>
</dbReference>
<dbReference type="AlphaFoldDB" id="A0A8H7DBN6"/>
<dbReference type="PANTHER" id="PTHR48100:SF1">
    <property type="entry name" value="HISTIDINE PHOSPHATASE FAMILY PROTEIN-RELATED"/>
    <property type="match status" value="1"/>
</dbReference>
<proteinExistence type="predicted"/>
<dbReference type="EMBL" id="JACAZI010000003">
    <property type="protein sequence ID" value="KAF7365756.1"/>
    <property type="molecule type" value="Genomic_DNA"/>
</dbReference>
<keyword evidence="2" id="KW-1185">Reference proteome</keyword>
<dbReference type="InterPro" id="IPR050275">
    <property type="entry name" value="PGM_Phosphatase"/>
</dbReference>
<dbReference type="GO" id="GO:0016791">
    <property type="term" value="F:phosphatase activity"/>
    <property type="evidence" value="ECO:0007669"/>
    <property type="project" value="TreeGrafter"/>
</dbReference>
<dbReference type="OrthoDB" id="496981at2759"/>
<comment type="caution">
    <text evidence="1">The sequence shown here is derived from an EMBL/GenBank/DDBJ whole genome shotgun (WGS) entry which is preliminary data.</text>
</comment>
<protein>
    <submittedName>
        <fullName evidence="1">F-box domain-containing protein</fullName>
    </submittedName>
</protein>
<reference evidence="1" key="1">
    <citation type="submission" date="2020-05" db="EMBL/GenBank/DDBJ databases">
        <title>Mycena genomes resolve the evolution of fungal bioluminescence.</title>
        <authorList>
            <person name="Tsai I.J."/>
        </authorList>
    </citation>
    <scope>NUCLEOTIDE SEQUENCE</scope>
    <source>
        <strain evidence="1">CCC161011</strain>
    </source>
</reference>
<evidence type="ECO:0000313" key="2">
    <source>
        <dbReference type="Proteomes" id="UP000620124"/>
    </source>
</evidence>
<sequence>MFRYEGFSHKTPPLTGPAVIGAVPPRFGLLDVSDARWTNLMARLQELNAAGAGDDSYKLIFFGRHGEGYHNVAEAKYGTEAWNDYWSKLDSDGELTWAPDPELTAIGKAQAVDANAVWKTELAAANMPLPGRLYCSPMTRAIQTNVITFEGVSDRRAVILENCREEYGSHTCDIRRTRTQIHTAFPQFEMEDGFTEEDELWTEERESKPSVAARATIVLERIFREDEGVLFVSITAHGGIINGFLHAVGRPRYVLPTGGVLPIVVKATRTNSE</sequence>
<evidence type="ECO:0000313" key="1">
    <source>
        <dbReference type="EMBL" id="KAF7365756.1"/>
    </source>
</evidence>